<keyword evidence="3" id="KW-1185">Reference proteome</keyword>
<comment type="caution">
    <text evidence="2">The sequence shown here is derived from an EMBL/GenBank/DDBJ whole genome shotgun (WGS) entry which is preliminary data.</text>
</comment>
<proteinExistence type="predicted"/>
<feature type="compositionally biased region" description="Low complexity" evidence="1">
    <location>
        <begin position="183"/>
        <end position="196"/>
    </location>
</feature>
<organism evidence="2 3">
    <name type="scientific">Puccinia coronata f. sp. avenae</name>
    <dbReference type="NCBI Taxonomy" id="200324"/>
    <lineage>
        <taxon>Eukaryota</taxon>
        <taxon>Fungi</taxon>
        <taxon>Dikarya</taxon>
        <taxon>Basidiomycota</taxon>
        <taxon>Pucciniomycotina</taxon>
        <taxon>Pucciniomycetes</taxon>
        <taxon>Pucciniales</taxon>
        <taxon>Pucciniaceae</taxon>
        <taxon>Puccinia</taxon>
    </lineage>
</organism>
<dbReference type="Proteomes" id="UP000235388">
    <property type="component" value="Unassembled WGS sequence"/>
</dbReference>
<evidence type="ECO:0000313" key="2">
    <source>
        <dbReference type="EMBL" id="PLW16717.1"/>
    </source>
</evidence>
<dbReference type="EMBL" id="PGCJ01000864">
    <property type="protein sequence ID" value="PLW16717.1"/>
    <property type="molecule type" value="Genomic_DNA"/>
</dbReference>
<feature type="compositionally biased region" description="Low complexity" evidence="1">
    <location>
        <begin position="99"/>
        <end position="116"/>
    </location>
</feature>
<accession>A0A2N5SU08</accession>
<reference evidence="2 3" key="1">
    <citation type="submission" date="2017-11" db="EMBL/GenBank/DDBJ databases">
        <title>De novo assembly and phasing of dikaryotic genomes from two isolates of Puccinia coronata f. sp. avenae, the causal agent of oat crown rust.</title>
        <authorList>
            <person name="Miller M.E."/>
            <person name="Zhang Y."/>
            <person name="Omidvar V."/>
            <person name="Sperschneider J."/>
            <person name="Schwessinger B."/>
            <person name="Raley C."/>
            <person name="Palmer J.M."/>
            <person name="Garnica D."/>
            <person name="Upadhyaya N."/>
            <person name="Rathjen J."/>
            <person name="Taylor J.M."/>
            <person name="Park R.F."/>
            <person name="Dodds P.N."/>
            <person name="Hirsch C.D."/>
            <person name="Kianian S.F."/>
            <person name="Figueroa M."/>
        </authorList>
    </citation>
    <scope>NUCLEOTIDE SEQUENCE [LARGE SCALE GENOMIC DNA]</scope>
    <source>
        <strain evidence="2">12NC29</strain>
    </source>
</reference>
<evidence type="ECO:0000313" key="3">
    <source>
        <dbReference type="Proteomes" id="UP000235388"/>
    </source>
</evidence>
<feature type="region of interest" description="Disordered" evidence="1">
    <location>
        <begin position="169"/>
        <end position="203"/>
    </location>
</feature>
<gene>
    <name evidence="2" type="ORF">PCANC_17527</name>
</gene>
<evidence type="ECO:0000256" key="1">
    <source>
        <dbReference type="SAM" id="MobiDB-lite"/>
    </source>
</evidence>
<sequence length="203" mass="22399">MQRFLLEETVGRFKKLSSGRYLGEAPTGRFYEASSGCLSQLAPTGRFLVASIGWFFQVATVGHFQKAFSGLLLDELVPSGSHCPMGSLNHSSHDGTKVSTLPKPSTTQPSQSLPPKFHYTSYSTSPADNTYYDLRQHSIQPHLISSPYHHPATMASAIPPYLQPSHLNPPMSDFKYQAPPHHPYSTPHHPSSTFSHKTATPRP</sequence>
<feature type="region of interest" description="Disordered" evidence="1">
    <location>
        <begin position="84"/>
        <end position="116"/>
    </location>
</feature>
<name>A0A2N5SU08_9BASI</name>
<dbReference type="AlphaFoldDB" id="A0A2N5SU08"/>
<protein>
    <submittedName>
        <fullName evidence="2">Uncharacterized protein</fullName>
    </submittedName>
</protein>